<reference evidence="1" key="2">
    <citation type="submission" date="2022-07" db="EMBL/GenBank/DDBJ databases">
        <title>Complete genome of Mycoplasma caviae type strain G122.</title>
        <authorList>
            <person name="Spergser J."/>
        </authorList>
    </citation>
    <scope>NUCLEOTIDE SEQUENCE</scope>
    <source>
        <strain evidence="1">G122</strain>
    </source>
</reference>
<dbReference type="Proteomes" id="UP000280036">
    <property type="component" value="Unassembled WGS sequence"/>
</dbReference>
<dbReference type="NCBIfam" id="NF046004">
    <property type="entry name" value="ICE_Mbov_0401"/>
    <property type="match status" value="1"/>
</dbReference>
<accession>A0A3P8LBB8</accession>
<dbReference type="EMBL" id="CP101806">
    <property type="protein sequence ID" value="UUD34806.1"/>
    <property type="molecule type" value="Genomic_DNA"/>
</dbReference>
<protein>
    <recommendedName>
        <fullName evidence="5">Transposase</fullName>
    </recommendedName>
</protein>
<sequence>MEINYNDIDINNIFYESHIFYYEKARIANIKEEEFRTKLRFKLHPNWRISKHYIKKWFTPAGVFDLNVTTYELINKKGKRQRITYFHDDLVKGRIRYDKSIIKAFTRQFLRTGTVKEIESFNCTPKRQTVKMWIKKYGIDKQIFSKAEKEINEFFDNIIKQDIEEINIEMDDSYTKSQTNKQRKKVVATQYTIHPNSNKNSSLSDDCLTIIDIRNCPQNKDKNADTNRQIEFLKDFISPLKDANIDIHLIGDGAANIRQTSSKLNAKFRLDLFHLIKKINSTFGDYRYSPMANKLLFRTFKYSVNNRSWKNIFIELLDPKFGKNRSDFLKIKSDFWSEIVNFNVNNEVLKSIKNFFNYVERNKNGIWNEDGTLNNKKSYTEHFVYNAFKKYIKKPHSLYSIETMKLLVTYQNMRKGILTLLP</sequence>
<evidence type="ECO:0000313" key="4">
    <source>
        <dbReference type="Proteomes" id="UP001058569"/>
    </source>
</evidence>
<gene>
    <name evidence="2" type="ORF">NCTC10126_00861</name>
    <name evidence="1" type="ORF">NPA07_03215</name>
</gene>
<dbReference type="Proteomes" id="UP001058569">
    <property type="component" value="Chromosome"/>
</dbReference>
<organism evidence="2 3">
    <name type="scientific">Mycoplasmopsis caviae</name>
    <dbReference type="NCBI Taxonomy" id="55603"/>
    <lineage>
        <taxon>Bacteria</taxon>
        <taxon>Bacillati</taxon>
        <taxon>Mycoplasmatota</taxon>
        <taxon>Mycoplasmoidales</taxon>
        <taxon>Metamycoplasmataceae</taxon>
        <taxon>Mycoplasmopsis</taxon>
    </lineage>
</organism>
<reference evidence="2 3" key="1">
    <citation type="submission" date="2018-12" db="EMBL/GenBank/DDBJ databases">
        <authorList>
            <consortium name="Pathogen Informatics"/>
        </authorList>
    </citation>
    <scope>NUCLEOTIDE SEQUENCE [LARGE SCALE GENOMIC DNA]</scope>
    <source>
        <strain evidence="2 3">NCTC10126</strain>
    </source>
</reference>
<dbReference type="OrthoDB" id="394306at2"/>
<evidence type="ECO:0008006" key="5">
    <source>
        <dbReference type="Google" id="ProtNLM"/>
    </source>
</evidence>
<evidence type="ECO:0000313" key="3">
    <source>
        <dbReference type="Proteomes" id="UP000280036"/>
    </source>
</evidence>
<evidence type="ECO:0000313" key="2">
    <source>
        <dbReference type="EMBL" id="VDR42341.1"/>
    </source>
</evidence>
<keyword evidence="4" id="KW-1185">Reference proteome</keyword>
<evidence type="ECO:0000313" key="1">
    <source>
        <dbReference type="EMBL" id="UUD34806.1"/>
    </source>
</evidence>
<proteinExistence type="predicted"/>
<dbReference type="RefSeq" id="WP_126118533.1">
    <property type="nucleotide sequence ID" value="NZ_CP101806.1"/>
</dbReference>
<dbReference type="AlphaFoldDB" id="A0A3P8LBB8"/>
<name>A0A3P8LBB8_9BACT</name>
<dbReference type="EMBL" id="UZVY01000001">
    <property type="protein sequence ID" value="VDR42341.1"/>
    <property type="molecule type" value="Genomic_DNA"/>
</dbReference>